<name>A0ABW0ZSB4_9ACTN</name>
<evidence type="ECO:0000256" key="1">
    <source>
        <dbReference type="SAM" id="MobiDB-lite"/>
    </source>
</evidence>
<evidence type="ECO:0000313" key="3">
    <source>
        <dbReference type="Proteomes" id="UP001596074"/>
    </source>
</evidence>
<keyword evidence="3" id="KW-1185">Reference proteome</keyword>
<protein>
    <recommendedName>
        <fullName evidence="4">DUF1963 domain-containing protein</fullName>
    </recommendedName>
</protein>
<reference evidence="3" key="1">
    <citation type="journal article" date="2019" name="Int. J. Syst. Evol. Microbiol.">
        <title>The Global Catalogue of Microorganisms (GCM) 10K type strain sequencing project: providing services to taxonomists for standard genome sequencing and annotation.</title>
        <authorList>
            <consortium name="The Broad Institute Genomics Platform"/>
            <consortium name="The Broad Institute Genome Sequencing Center for Infectious Disease"/>
            <person name="Wu L."/>
            <person name="Ma J."/>
        </authorList>
    </citation>
    <scope>NUCLEOTIDE SEQUENCE [LARGE SCALE GENOMIC DNA]</scope>
    <source>
        <strain evidence="3">KCTC 42087</strain>
    </source>
</reference>
<proteinExistence type="predicted"/>
<dbReference type="RefSeq" id="WP_378279768.1">
    <property type="nucleotide sequence ID" value="NZ_JBHSON010000003.1"/>
</dbReference>
<evidence type="ECO:0008006" key="4">
    <source>
        <dbReference type="Google" id="ProtNLM"/>
    </source>
</evidence>
<organism evidence="2 3">
    <name type="scientific">Actinomadura rugatobispora</name>
    <dbReference type="NCBI Taxonomy" id="1994"/>
    <lineage>
        <taxon>Bacteria</taxon>
        <taxon>Bacillati</taxon>
        <taxon>Actinomycetota</taxon>
        <taxon>Actinomycetes</taxon>
        <taxon>Streptosporangiales</taxon>
        <taxon>Thermomonosporaceae</taxon>
        <taxon>Actinomadura</taxon>
    </lineage>
</organism>
<feature type="region of interest" description="Disordered" evidence="1">
    <location>
        <begin position="1"/>
        <end position="27"/>
    </location>
</feature>
<gene>
    <name evidence="2" type="ORF">ACFPZN_02730</name>
</gene>
<dbReference type="Proteomes" id="UP001596074">
    <property type="component" value="Unassembled WGS sequence"/>
</dbReference>
<dbReference type="EMBL" id="JBHSON010000003">
    <property type="protein sequence ID" value="MFC5744524.1"/>
    <property type="molecule type" value="Genomic_DNA"/>
</dbReference>
<evidence type="ECO:0000313" key="2">
    <source>
        <dbReference type="EMBL" id="MFC5744524.1"/>
    </source>
</evidence>
<accession>A0ABW0ZSB4</accession>
<comment type="caution">
    <text evidence="2">The sequence shown here is derived from an EMBL/GenBank/DDBJ whole genome shotgun (WGS) entry which is preliminary data.</text>
</comment>
<sequence length="54" mass="5968">MDVDFRRLPDPAAFETPEPEEAGEYGLLMPYPGPPVFCWFDEEPADLAGDPPTA</sequence>